<dbReference type="InterPro" id="IPR004493">
    <property type="entry name" value="Leu-tRNA-synth_Ia_arc/euk"/>
</dbReference>
<evidence type="ECO:0000313" key="13">
    <source>
        <dbReference type="EMBL" id="KJA24890.1"/>
    </source>
</evidence>
<evidence type="ECO:0000256" key="3">
    <source>
        <dbReference type="ARBA" id="ARBA00022598"/>
    </source>
</evidence>
<proteinExistence type="inferred from homology"/>
<dbReference type="GO" id="GO:0006429">
    <property type="term" value="P:leucyl-tRNA aminoacylation"/>
    <property type="evidence" value="ECO:0007669"/>
    <property type="project" value="InterPro"/>
</dbReference>
<evidence type="ECO:0000256" key="4">
    <source>
        <dbReference type="ARBA" id="ARBA00022741"/>
    </source>
</evidence>
<feature type="domain" description="Leucine--tRNA ligase RagD-binding" evidence="12">
    <location>
        <begin position="964"/>
        <end position="1027"/>
    </location>
</feature>
<accession>A0A0D2PZY2</accession>
<evidence type="ECO:0000259" key="11">
    <source>
        <dbReference type="Pfam" id="PF08264"/>
    </source>
</evidence>
<comment type="catalytic activity">
    <reaction evidence="9">
        <text>tRNA(Leu) + L-leucine + ATP = L-leucyl-tRNA(Leu) + AMP + diphosphate</text>
        <dbReference type="Rhea" id="RHEA:11688"/>
        <dbReference type="Rhea" id="RHEA-COMP:9613"/>
        <dbReference type="Rhea" id="RHEA-COMP:9622"/>
        <dbReference type="ChEBI" id="CHEBI:30616"/>
        <dbReference type="ChEBI" id="CHEBI:33019"/>
        <dbReference type="ChEBI" id="CHEBI:57427"/>
        <dbReference type="ChEBI" id="CHEBI:78442"/>
        <dbReference type="ChEBI" id="CHEBI:78494"/>
        <dbReference type="ChEBI" id="CHEBI:456215"/>
        <dbReference type="EC" id="6.1.1.4"/>
    </reaction>
</comment>
<feature type="domain" description="Aminoacyl-tRNA synthetase class Ia" evidence="10">
    <location>
        <begin position="56"/>
        <end position="155"/>
    </location>
</feature>
<evidence type="ECO:0000313" key="14">
    <source>
        <dbReference type="Proteomes" id="UP000054270"/>
    </source>
</evidence>
<dbReference type="Pfam" id="PF24810">
    <property type="entry name" value="RBD_LARS1"/>
    <property type="match status" value="1"/>
</dbReference>
<dbReference type="EMBL" id="KN817534">
    <property type="protein sequence ID" value="KJA24890.1"/>
    <property type="molecule type" value="Genomic_DNA"/>
</dbReference>
<dbReference type="NCBIfam" id="TIGR00395">
    <property type="entry name" value="leuS_arch"/>
    <property type="match status" value="1"/>
</dbReference>
<dbReference type="InterPro" id="IPR055416">
    <property type="entry name" value="RBD_LARS1"/>
</dbReference>
<dbReference type="GO" id="GO:0002161">
    <property type="term" value="F:aminoacyl-tRNA deacylase activity"/>
    <property type="evidence" value="ECO:0007669"/>
    <property type="project" value="InterPro"/>
</dbReference>
<dbReference type="EC" id="6.1.1.4" evidence="2"/>
<sequence>MAQTIELAQTAKRDYLKELEKKSQDRWQSEKLFEVNAPSPEEISGLSREEVQAKFPKWFGNFPFPYMNGSLHLGHAFTISKIEFAAGYQRLLGKRVLFPHGFHVTGMPIKASSDKIIREMEMFGPDFERYEEVQAEIEKAEAEKAAQETETSTAVGKAKKGKLVAKSTGLTYQFQIMESIKVPRAEIKKFADPLHWLTYFPPIAIADNNSFGSRIDWRRSFMTTEANPYFDAFVRWQVNKLYKLGKIKFGERYTIYSPKDGQPCMDHDRQDGEGFGPQEYTAVKMEVLNWSPAAKAVVGEKAGGRTVFMVAATLRPETMYGQTNCFVGTSIKYGIFAANDKEAYLCTLRAARNMAFQGSTTPRGHVQQLAEVDGAKLIGTKIKPPFAVTPEVYVLPMDNVLPTKGTGVVTSVPSDSPDDFQTLADLRKKPEFYGIDPSWAAIDPIPVISTPTYGDMIAPATIKQFKIQSQKDTKQLAEAKEIAYKEGFYNGTMLVGEFKGESVQDAKPKVREAMIQAQLAFAYAEPEGLVISRSADECVVALMDQWYLDYGEEVWKKQTEGLLARMNTYSQETRHAFEKTLDWLNKWACARTYGLGSVLPWDPQFLVESLSDSTIYMSYYTVAQLLHESSIDGSKPGPLGVTPDQMTDEIWDYIFTKGAFPDPAPMPREKADALKHEFEYFYPLDVRSSAKDLVPNHLTFALYNHAAIFPEEMFPLSMRTNGHLMLNGKKMSKSTGNSLTLKEAIEKFGADATRLSLADAGDGLEDANFEEKAANANILRIHTLLGWCEEMVKDQANLRHGPRTYHDQVFEQEINDLVNTTQSHYEAMNFKDALKFGFYDFQSTRDWYREVTVDVGMHADLVLYWIRCAALLVAPIAPHFAEQIWSTILKESTSVQRALWPTPKAAVDRTVIEAGQYMRGTIKTIRDAEVSLLKALTKAKSKKGASANEGLFDPKKPKAVRIYVATTFPEWQNTCVNVLQEAYSKADDKVDDAKVKELLIEKGLIKDKRAMPFIQLFKRRMSQYGAETAFRRALPFSESAVLRELLPYLKKTLNLAEATVLSVEEARQIESYSSSIIDTSEPGSPAFEYYNV</sequence>
<dbReference type="PANTHER" id="PTHR45794:SF1">
    <property type="entry name" value="LEUCINE--TRNA LIGASE, CYTOPLASMIC"/>
    <property type="match status" value="1"/>
</dbReference>
<dbReference type="STRING" id="945553.A0A0D2PZY2"/>
<dbReference type="SUPFAM" id="SSF47323">
    <property type="entry name" value="Anticodon-binding domain of a subclass of class I aminoacyl-tRNA synthetases"/>
    <property type="match status" value="1"/>
</dbReference>
<evidence type="ECO:0000256" key="6">
    <source>
        <dbReference type="ARBA" id="ARBA00022917"/>
    </source>
</evidence>
<dbReference type="InterPro" id="IPR002300">
    <property type="entry name" value="aa-tRNA-synth_Ia"/>
</dbReference>
<dbReference type="InterPro" id="IPR013155">
    <property type="entry name" value="M/V/L/I-tRNA-synth_anticd-bd"/>
</dbReference>
<dbReference type="CDD" id="cd07959">
    <property type="entry name" value="Anticodon_Ia_Leu_AEc"/>
    <property type="match status" value="1"/>
</dbReference>
<name>A0A0D2PZY2_HYPSF</name>
<dbReference type="SUPFAM" id="SSF50677">
    <property type="entry name" value="ValRS/IleRS/LeuRS editing domain"/>
    <property type="match status" value="1"/>
</dbReference>
<dbReference type="OMA" id="KFIEWQF"/>
<dbReference type="InterPro" id="IPR014729">
    <property type="entry name" value="Rossmann-like_a/b/a_fold"/>
</dbReference>
<dbReference type="Gene3D" id="1.10.730.10">
    <property type="entry name" value="Isoleucyl-tRNA Synthetase, Domain 1"/>
    <property type="match status" value="1"/>
</dbReference>
<dbReference type="OrthoDB" id="10249672at2759"/>
<evidence type="ECO:0000256" key="5">
    <source>
        <dbReference type="ARBA" id="ARBA00022840"/>
    </source>
</evidence>
<comment type="similarity">
    <text evidence="1">Belongs to the class-I aminoacyl-tRNA synthetase family.</text>
</comment>
<dbReference type="Pfam" id="PF08264">
    <property type="entry name" value="Anticodon_1"/>
    <property type="match status" value="1"/>
</dbReference>
<keyword evidence="3" id="KW-0436">Ligase</keyword>
<organism evidence="13 14">
    <name type="scientific">Hypholoma sublateritium (strain FD-334 SS-4)</name>
    <dbReference type="NCBI Taxonomy" id="945553"/>
    <lineage>
        <taxon>Eukaryota</taxon>
        <taxon>Fungi</taxon>
        <taxon>Dikarya</taxon>
        <taxon>Basidiomycota</taxon>
        <taxon>Agaricomycotina</taxon>
        <taxon>Agaricomycetes</taxon>
        <taxon>Agaricomycetidae</taxon>
        <taxon>Agaricales</taxon>
        <taxon>Agaricineae</taxon>
        <taxon>Strophariaceae</taxon>
        <taxon>Hypholoma</taxon>
    </lineage>
</organism>
<keyword evidence="7" id="KW-0030">Aminoacyl-tRNA synthetase</keyword>
<dbReference type="PANTHER" id="PTHR45794">
    <property type="entry name" value="LEUCYL-TRNA SYNTHETASE"/>
    <property type="match status" value="1"/>
</dbReference>
<dbReference type="Gene3D" id="3.40.50.620">
    <property type="entry name" value="HUPs"/>
    <property type="match status" value="1"/>
</dbReference>
<dbReference type="Pfam" id="PF00133">
    <property type="entry name" value="tRNA-synt_1"/>
    <property type="match status" value="2"/>
</dbReference>
<keyword evidence="5" id="KW-0067">ATP-binding</keyword>
<evidence type="ECO:0000256" key="8">
    <source>
        <dbReference type="ARBA" id="ARBA00030520"/>
    </source>
</evidence>
<gene>
    <name evidence="13" type="ORF">HYPSUDRAFT_38266</name>
</gene>
<evidence type="ECO:0000256" key="1">
    <source>
        <dbReference type="ARBA" id="ARBA00005594"/>
    </source>
</evidence>
<evidence type="ECO:0000256" key="7">
    <source>
        <dbReference type="ARBA" id="ARBA00023146"/>
    </source>
</evidence>
<dbReference type="SUPFAM" id="SSF52374">
    <property type="entry name" value="Nucleotidylyl transferase"/>
    <property type="match status" value="1"/>
</dbReference>
<evidence type="ECO:0000259" key="10">
    <source>
        <dbReference type="Pfam" id="PF00133"/>
    </source>
</evidence>
<keyword evidence="14" id="KW-1185">Reference proteome</keyword>
<reference evidence="14" key="1">
    <citation type="submission" date="2014-04" db="EMBL/GenBank/DDBJ databases">
        <title>Evolutionary Origins and Diversification of the Mycorrhizal Mutualists.</title>
        <authorList>
            <consortium name="DOE Joint Genome Institute"/>
            <consortium name="Mycorrhizal Genomics Consortium"/>
            <person name="Kohler A."/>
            <person name="Kuo A."/>
            <person name="Nagy L.G."/>
            <person name="Floudas D."/>
            <person name="Copeland A."/>
            <person name="Barry K.W."/>
            <person name="Cichocki N."/>
            <person name="Veneault-Fourrey C."/>
            <person name="LaButti K."/>
            <person name="Lindquist E.A."/>
            <person name="Lipzen A."/>
            <person name="Lundell T."/>
            <person name="Morin E."/>
            <person name="Murat C."/>
            <person name="Riley R."/>
            <person name="Ohm R."/>
            <person name="Sun H."/>
            <person name="Tunlid A."/>
            <person name="Henrissat B."/>
            <person name="Grigoriev I.V."/>
            <person name="Hibbett D.S."/>
            <person name="Martin F."/>
        </authorList>
    </citation>
    <scope>NUCLEOTIDE SEQUENCE [LARGE SCALE GENOMIC DNA]</scope>
    <source>
        <strain evidence="14">FD-334 SS-4</strain>
    </source>
</reference>
<feature type="domain" description="Aminoacyl-tRNA synthetase class Ia" evidence="10">
    <location>
        <begin position="207"/>
        <end position="769"/>
    </location>
</feature>
<evidence type="ECO:0000259" key="12">
    <source>
        <dbReference type="Pfam" id="PF24810"/>
    </source>
</evidence>
<evidence type="ECO:0000256" key="2">
    <source>
        <dbReference type="ARBA" id="ARBA00013164"/>
    </source>
</evidence>
<dbReference type="InterPro" id="IPR009008">
    <property type="entry name" value="Val/Leu/Ile-tRNA-synth_edit"/>
</dbReference>
<keyword evidence="6" id="KW-0648">Protein biosynthesis</keyword>
<dbReference type="Gene3D" id="3.90.740.10">
    <property type="entry name" value="Valyl/Leucyl/Isoleucyl-tRNA synthetase, editing domain"/>
    <property type="match status" value="1"/>
</dbReference>
<dbReference type="GO" id="GO:0004823">
    <property type="term" value="F:leucine-tRNA ligase activity"/>
    <property type="evidence" value="ECO:0007669"/>
    <property type="project" value="UniProtKB-EC"/>
</dbReference>
<dbReference type="FunFam" id="3.90.740.10:FF:000001">
    <property type="entry name" value="Leucine--tRNA ligase, cytoplasmic"/>
    <property type="match status" value="1"/>
</dbReference>
<dbReference type="InterPro" id="IPR009080">
    <property type="entry name" value="tRNAsynth_Ia_anticodon-bd"/>
</dbReference>
<feature type="domain" description="Methionyl/Valyl/Leucyl/Isoleucyl-tRNA synthetase anticodon-binding" evidence="11">
    <location>
        <begin position="807"/>
        <end position="929"/>
    </location>
</feature>
<protein>
    <recommendedName>
        <fullName evidence="2">leucine--tRNA ligase</fullName>
        <ecNumber evidence="2">6.1.1.4</ecNumber>
    </recommendedName>
    <alternativeName>
        <fullName evidence="8">Leucyl-tRNA synthetase</fullName>
    </alternativeName>
</protein>
<evidence type="ECO:0000256" key="9">
    <source>
        <dbReference type="ARBA" id="ARBA00047469"/>
    </source>
</evidence>
<dbReference type="GO" id="GO:0005524">
    <property type="term" value="F:ATP binding"/>
    <property type="evidence" value="ECO:0007669"/>
    <property type="project" value="UniProtKB-KW"/>
</dbReference>
<dbReference type="AlphaFoldDB" id="A0A0D2PZY2"/>
<dbReference type="Proteomes" id="UP000054270">
    <property type="component" value="Unassembled WGS sequence"/>
</dbReference>
<keyword evidence="4" id="KW-0547">Nucleotide-binding</keyword>